<dbReference type="Proteomes" id="UP000285906">
    <property type="component" value="Unassembled WGS sequence"/>
</dbReference>
<dbReference type="NCBIfam" id="TIGR04183">
    <property type="entry name" value="Por_Secre_tail"/>
    <property type="match status" value="1"/>
</dbReference>
<evidence type="ECO:0000313" key="4">
    <source>
        <dbReference type="EMBL" id="GGG60389.1"/>
    </source>
</evidence>
<dbReference type="AlphaFoldDB" id="A0A420CKP9"/>
<dbReference type="SUPFAM" id="SSF56935">
    <property type="entry name" value="Porins"/>
    <property type="match status" value="1"/>
</dbReference>
<sequence length="340" mass="37398">MNNKILTFVFGIATLLSNAQVMLSGDLNDLTSGDVGTNFTGQLPGQDGFYLQGGSAPDYQIVEIDADHGKSFQIKSGLDGTSSSIRLVTKSYLDWRSRKSGNNIIRGKIDIYTGNPVGGAAENQFRCNITGNLEGTLTTGVLAGVHYNYKDGKIYGQATMKNGNTYSLHYFALGNMVIPKNTWITLSYYYNEDTGQVNWVTPNGNFFTNISTSVVTGFYPTHFNIAYMPDSSSQLTTAYTSAFDNYFVEAMDSTALSVGTPIGDNDVVLKIFPNPVKEKLYIHTKSPLKNVEIRDFSGKLLKNLNSKSSSEIDLKSLKNGVYLITVKTENNVYTDRIIKQ</sequence>
<gene>
    <name evidence="5" type="ORF">BXY58_3381</name>
    <name evidence="4" type="ORF">GCM10007332_22560</name>
</gene>
<feature type="domain" description="Secretion system C-terminal sorting" evidence="3">
    <location>
        <begin position="271"/>
        <end position="338"/>
    </location>
</feature>
<dbReference type="Proteomes" id="UP000658202">
    <property type="component" value="Unassembled WGS sequence"/>
</dbReference>
<name>A0A420CKP9_9FLAO</name>
<proteinExistence type="predicted"/>
<keyword evidence="1 2" id="KW-0732">Signal</keyword>
<evidence type="ECO:0000256" key="1">
    <source>
        <dbReference type="ARBA" id="ARBA00022729"/>
    </source>
</evidence>
<keyword evidence="7" id="KW-1185">Reference proteome</keyword>
<evidence type="ECO:0000259" key="3">
    <source>
        <dbReference type="Pfam" id="PF18962"/>
    </source>
</evidence>
<protein>
    <submittedName>
        <fullName evidence="5">Putative secreted protein (Por secretion system target)</fullName>
    </submittedName>
</protein>
<evidence type="ECO:0000313" key="5">
    <source>
        <dbReference type="EMBL" id="RKE79119.1"/>
    </source>
</evidence>
<reference evidence="4" key="1">
    <citation type="journal article" date="2014" name="Int. J. Syst. Evol. Microbiol.">
        <title>Complete genome of a new Firmicutes species belonging to the dominant human colonic microbiota ('Ruminococcus bicirculans') reveals two chromosomes and a selective capacity to utilize plant glucans.</title>
        <authorList>
            <consortium name="NISC Comparative Sequencing Program"/>
            <person name="Wegmann U."/>
            <person name="Louis P."/>
            <person name="Goesmann A."/>
            <person name="Henrissat B."/>
            <person name="Duncan S.H."/>
            <person name="Flint H.J."/>
        </authorList>
    </citation>
    <scope>NUCLEOTIDE SEQUENCE</scope>
    <source>
        <strain evidence="4">CCM 8490</strain>
    </source>
</reference>
<comment type="caution">
    <text evidence="5">The sequence shown here is derived from an EMBL/GenBank/DDBJ whole genome shotgun (WGS) entry which is preliminary data.</text>
</comment>
<evidence type="ECO:0000313" key="6">
    <source>
        <dbReference type="Proteomes" id="UP000285906"/>
    </source>
</evidence>
<dbReference type="EMBL" id="RAQH01000012">
    <property type="protein sequence ID" value="RKE79119.1"/>
    <property type="molecule type" value="Genomic_DNA"/>
</dbReference>
<feature type="chain" id="PRO_5019072684" evidence="2">
    <location>
        <begin position="20"/>
        <end position="340"/>
    </location>
</feature>
<dbReference type="RefSeq" id="WP_120214908.1">
    <property type="nucleotide sequence ID" value="NZ_BMCW01000004.1"/>
</dbReference>
<evidence type="ECO:0000256" key="2">
    <source>
        <dbReference type="SAM" id="SignalP"/>
    </source>
</evidence>
<reference evidence="5 6" key="2">
    <citation type="submission" date="2018-09" db="EMBL/GenBank/DDBJ databases">
        <title>Genomic Encyclopedia of Archaeal and Bacterial Type Strains, Phase II (KMG-II): from individual species to whole genera.</title>
        <authorList>
            <person name="Goeker M."/>
        </authorList>
    </citation>
    <scope>NUCLEOTIDE SEQUENCE [LARGE SCALE GENOMIC DNA]</scope>
    <source>
        <strain evidence="5 6">DSM 27620</strain>
    </source>
</reference>
<evidence type="ECO:0000313" key="7">
    <source>
        <dbReference type="Proteomes" id="UP000658202"/>
    </source>
</evidence>
<reference evidence="7" key="3">
    <citation type="journal article" date="2019" name="Int. J. Syst. Evol. Microbiol.">
        <title>The Global Catalogue of Microorganisms (GCM) 10K type strain sequencing project: providing services to taxonomists for standard genome sequencing and annotation.</title>
        <authorList>
            <consortium name="The Broad Institute Genomics Platform"/>
            <consortium name="The Broad Institute Genome Sequencing Center for Infectious Disease"/>
            <person name="Wu L."/>
            <person name="Ma J."/>
        </authorList>
    </citation>
    <scope>NUCLEOTIDE SEQUENCE [LARGE SCALE GENOMIC DNA]</scope>
    <source>
        <strain evidence="7">CCM 8490</strain>
    </source>
</reference>
<reference evidence="4" key="4">
    <citation type="submission" date="2024-05" db="EMBL/GenBank/DDBJ databases">
        <authorList>
            <person name="Sun Q."/>
            <person name="Sedlacek I."/>
        </authorList>
    </citation>
    <scope>NUCLEOTIDE SEQUENCE</scope>
    <source>
        <strain evidence="4">CCM 8490</strain>
    </source>
</reference>
<dbReference type="InterPro" id="IPR026444">
    <property type="entry name" value="Secre_tail"/>
</dbReference>
<dbReference type="EMBL" id="BMCW01000004">
    <property type="protein sequence ID" value="GGG60389.1"/>
    <property type="molecule type" value="Genomic_DNA"/>
</dbReference>
<dbReference type="OrthoDB" id="1288696at2"/>
<feature type="signal peptide" evidence="2">
    <location>
        <begin position="1"/>
        <end position="19"/>
    </location>
</feature>
<accession>A0A420CKP9</accession>
<dbReference type="Pfam" id="PF18962">
    <property type="entry name" value="Por_Secre_tail"/>
    <property type="match status" value="1"/>
</dbReference>
<organism evidence="5 6">
    <name type="scientific">Epilithonimonas arachidiradicis</name>
    <dbReference type="NCBI Taxonomy" id="1617282"/>
    <lineage>
        <taxon>Bacteria</taxon>
        <taxon>Pseudomonadati</taxon>
        <taxon>Bacteroidota</taxon>
        <taxon>Flavobacteriia</taxon>
        <taxon>Flavobacteriales</taxon>
        <taxon>Weeksellaceae</taxon>
        <taxon>Chryseobacterium group</taxon>
        <taxon>Epilithonimonas</taxon>
    </lineage>
</organism>